<evidence type="ECO:0000256" key="2">
    <source>
        <dbReference type="ARBA" id="ARBA00022475"/>
    </source>
</evidence>
<organism evidence="7 8">
    <name type="scientific">Evansella alkalicola</name>
    <dbReference type="NCBI Taxonomy" id="745819"/>
    <lineage>
        <taxon>Bacteria</taxon>
        <taxon>Bacillati</taxon>
        <taxon>Bacillota</taxon>
        <taxon>Bacilli</taxon>
        <taxon>Bacillales</taxon>
        <taxon>Bacillaceae</taxon>
        <taxon>Evansella</taxon>
    </lineage>
</organism>
<feature type="transmembrane region" description="Helical" evidence="6">
    <location>
        <begin position="89"/>
        <end position="111"/>
    </location>
</feature>
<comment type="subcellular location">
    <subcellularLocation>
        <location evidence="1">Cell membrane</location>
    </subcellularLocation>
</comment>
<keyword evidence="7" id="KW-0966">Cell projection</keyword>
<keyword evidence="3 6" id="KW-0812">Transmembrane</keyword>
<keyword evidence="5 6" id="KW-0472">Membrane</keyword>
<evidence type="ECO:0000256" key="5">
    <source>
        <dbReference type="ARBA" id="ARBA00023136"/>
    </source>
</evidence>
<keyword evidence="2" id="KW-1003">Cell membrane</keyword>
<proteinExistence type="predicted"/>
<dbReference type="InterPro" id="IPR022781">
    <property type="entry name" value="Flagellar_biosynth_FliO"/>
</dbReference>
<accession>A0ABS6JQF1</accession>
<dbReference type="Proteomes" id="UP000790580">
    <property type="component" value="Unassembled WGS sequence"/>
</dbReference>
<evidence type="ECO:0000256" key="4">
    <source>
        <dbReference type="ARBA" id="ARBA00022989"/>
    </source>
</evidence>
<evidence type="ECO:0000256" key="1">
    <source>
        <dbReference type="ARBA" id="ARBA00004236"/>
    </source>
</evidence>
<evidence type="ECO:0000313" key="7">
    <source>
        <dbReference type="EMBL" id="MBU9720331.1"/>
    </source>
</evidence>
<evidence type="ECO:0000313" key="8">
    <source>
        <dbReference type="Proteomes" id="UP000790580"/>
    </source>
</evidence>
<name>A0ABS6JQF1_9BACI</name>
<keyword evidence="7" id="KW-0282">Flagellum</keyword>
<dbReference type="EMBL" id="JAHQCR010000016">
    <property type="protein sequence ID" value="MBU9720331.1"/>
    <property type="molecule type" value="Genomic_DNA"/>
</dbReference>
<gene>
    <name evidence="7" type="ORF">KS407_02615</name>
</gene>
<keyword evidence="4 6" id="KW-1133">Transmembrane helix</keyword>
<comment type="caution">
    <text evidence="7">The sequence shown here is derived from an EMBL/GenBank/DDBJ whole genome shotgun (WGS) entry which is preliminary data.</text>
</comment>
<keyword evidence="7" id="KW-0969">Cilium</keyword>
<dbReference type="Pfam" id="PF04347">
    <property type="entry name" value="FliO"/>
    <property type="match status" value="1"/>
</dbReference>
<protein>
    <submittedName>
        <fullName evidence="7">Flagellar biosynthetic protein FliO</fullName>
    </submittedName>
</protein>
<dbReference type="RefSeq" id="WP_088075684.1">
    <property type="nucleotide sequence ID" value="NZ_JAHQCR010000016.1"/>
</dbReference>
<reference evidence="7 8" key="1">
    <citation type="submission" date="2021-06" db="EMBL/GenBank/DDBJ databases">
        <title>Bacillus sp. RD4P76, an endophyte from a halophyte.</title>
        <authorList>
            <person name="Sun J.-Q."/>
        </authorList>
    </citation>
    <scope>NUCLEOTIDE SEQUENCE [LARGE SCALE GENOMIC DNA]</scope>
    <source>
        <strain evidence="7 8">JCM 17098</strain>
    </source>
</reference>
<sequence>MKHKVILFLVTTLVVFIIFPTIIHGEEQWEDGGGSVNDMFRDREEVETIDPQNSNDNELDEIETEEDDAEALEEGDAEAVLGEGPDQNLFFLSLQMFFALAFVIFLIYALLKFVNNRSRSFRNHSTIESVGGVGLGSNRSVQMVRVGKKVYLLGVGESVNLLKEIEDPNEVEIILEEHRPQDTFDQPVMKVSNWVKENVMNRSAERDSSSFQSLFKKELNDVKESQDKVYSALKEKDQ</sequence>
<keyword evidence="8" id="KW-1185">Reference proteome</keyword>
<evidence type="ECO:0000256" key="3">
    <source>
        <dbReference type="ARBA" id="ARBA00022692"/>
    </source>
</evidence>
<evidence type="ECO:0000256" key="6">
    <source>
        <dbReference type="SAM" id="Phobius"/>
    </source>
</evidence>